<feature type="region of interest" description="Disordered" evidence="10">
    <location>
        <begin position="123"/>
        <end position="244"/>
    </location>
</feature>
<evidence type="ECO:0000256" key="8">
    <source>
        <dbReference type="ARBA" id="ARBA00023163"/>
    </source>
</evidence>
<comment type="caution">
    <text evidence="13">The sequence shown here is derived from an EMBL/GenBank/DDBJ whole genome shotgun (WGS) entry which is preliminary data.</text>
</comment>
<dbReference type="InterPro" id="IPR026905">
    <property type="entry name" value="ASX-like_PHD"/>
</dbReference>
<evidence type="ECO:0000256" key="4">
    <source>
        <dbReference type="ARBA" id="ARBA00022723"/>
    </source>
</evidence>
<name>A0AAU9WB32_9CNID</name>
<feature type="domain" description="DEUBAD" evidence="12">
    <location>
        <begin position="311"/>
        <end position="420"/>
    </location>
</feature>
<keyword evidence="8" id="KW-0804">Transcription</keyword>
<dbReference type="InterPro" id="IPR007759">
    <property type="entry name" value="Asxl_HARE-HTH"/>
</dbReference>
<evidence type="ECO:0000256" key="1">
    <source>
        <dbReference type="ARBA" id="ARBA00004123"/>
    </source>
</evidence>
<evidence type="ECO:0000256" key="9">
    <source>
        <dbReference type="ARBA" id="ARBA00023242"/>
    </source>
</evidence>
<dbReference type="InterPro" id="IPR024811">
    <property type="entry name" value="ASX/ASX-like"/>
</dbReference>
<feature type="compositionally biased region" description="Polar residues" evidence="10">
    <location>
        <begin position="623"/>
        <end position="637"/>
    </location>
</feature>
<comment type="subcellular location">
    <subcellularLocation>
        <location evidence="1">Nucleus</location>
    </subcellularLocation>
</comment>
<feature type="region of interest" description="Disordered" evidence="10">
    <location>
        <begin position="435"/>
        <end position="467"/>
    </location>
</feature>
<keyword evidence="4" id="KW-0479">Metal-binding</keyword>
<evidence type="ECO:0000256" key="3">
    <source>
        <dbReference type="ARBA" id="ARBA00022491"/>
    </source>
</evidence>
<keyword evidence="6" id="KW-0862">Zinc</keyword>
<evidence type="ECO:0000259" key="11">
    <source>
        <dbReference type="PROSITE" id="PS51913"/>
    </source>
</evidence>
<dbReference type="PROSITE" id="PS51916">
    <property type="entry name" value="DEUBAD"/>
    <property type="match status" value="1"/>
</dbReference>
<feature type="region of interest" description="Disordered" evidence="10">
    <location>
        <begin position="614"/>
        <end position="637"/>
    </location>
</feature>
<organism evidence="13 14">
    <name type="scientific">Pocillopora meandrina</name>
    <dbReference type="NCBI Taxonomy" id="46732"/>
    <lineage>
        <taxon>Eukaryota</taxon>
        <taxon>Metazoa</taxon>
        <taxon>Cnidaria</taxon>
        <taxon>Anthozoa</taxon>
        <taxon>Hexacorallia</taxon>
        <taxon>Scleractinia</taxon>
        <taxon>Astrocoeniina</taxon>
        <taxon>Pocilloporidae</taxon>
        <taxon>Pocillopora</taxon>
    </lineage>
</organism>
<dbReference type="InterPro" id="IPR028020">
    <property type="entry name" value="ASX_DEUBAD_dom"/>
</dbReference>
<gene>
    <name evidence="13" type="ORF">PMEA_00003789</name>
</gene>
<dbReference type="InterPro" id="IPR044867">
    <property type="entry name" value="DEUBAD_dom"/>
</dbReference>
<dbReference type="GO" id="GO:0003682">
    <property type="term" value="F:chromatin binding"/>
    <property type="evidence" value="ECO:0007669"/>
    <property type="project" value="TreeGrafter"/>
</dbReference>
<evidence type="ECO:0000313" key="13">
    <source>
        <dbReference type="EMBL" id="CAH3110705.1"/>
    </source>
</evidence>
<reference evidence="13 14" key="1">
    <citation type="submission" date="2022-05" db="EMBL/GenBank/DDBJ databases">
        <authorList>
            <consortium name="Genoscope - CEA"/>
            <person name="William W."/>
        </authorList>
    </citation>
    <scope>NUCLEOTIDE SEQUENCE [LARGE SCALE GENOMIC DNA]</scope>
</reference>
<keyword evidence="14" id="KW-1185">Reference proteome</keyword>
<dbReference type="GO" id="GO:0003677">
    <property type="term" value="F:DNA binding"/>
    <property type="evidence" value="ECO:0007669"/>
    <property type="project" value="InterPro"/>
</dbReference>
<feature type="compositionally biased region" description="Low complexity" evidence="10">
    <location>
        <begin position="435"/>
        <end position="452"/>
    </location>
</feature>
<dbReference type="AlphaFoldDB" id="A0AAU9WB32"/>
<dbReference type="Pfam" id="PF13919">
    <property type="entry name" value="ASXH"/>
    <property type="match status" value="1"/>
</dbReference>
<evidence type="ECO:0000256" key="2">
    <source>
        <dbReference type="ARBA" id="ARBA00006391"/>
    </source>
</evidence>
<dbReference type="Proteomes" id="UP001159428">
    <property type="component" value="Unassembled WGS sequence"/>
</dbReference>
<sequence>MSTEKGETKRKKGITWAEAAKQVLERSTEPLTHKDILKVIKEEGLRDLSRGTAPLACLNAMLHHHSRGPNDLFIKVEGRMSCYRLNPNRVETSGENSAQDSDSDLMDMTDDAEFSMFLDKESVNGSHLNNGKVKLPMGTNDIVMPQLKPPPPNLSPRETKPKAALTKDGRLQKKRGPKPGPRSQSSNKRPRLSSTRPVPKMVLKNLKVGTIESGSGSNGRSGNGKQVKAPSVLIPPSSKLIPPSSASVTANAIASHSFPRVPSSVDGLEAQEKLEKFSDLWTSSKPRRYKKMSVAAQLKRTKEGRVDIQSPDSILTSIPLRSLINQRTFNMLPQWYQYKLVTLLPKVDRAIGHDGALRPSHTAFTNEFFASACHSWKDRLQDGDFMTDMQQRMKQEEERLAKLDPWKAKFFEPVWGKRNIPDNSLSQDRTDSYFTAPLSPAPASSPRSTMTANHKDSTLGRSQLKSPRVASGMIQPLTVPVQKLPAHCLPKRVTESRRSEAAKQLRANARTSRPRSIPIYKMVTVAVATEALKAVRTCAPSSMLTASTVYAKKRTIKTPCSEASTDSALSRETSAASISTPSILSHDAVELRAPASLIKPRPPSRAAMRQQVAANREDLTRRGSASGTATRGGFTSTTVSSKNFNRSMLLKSCSCRLKAMEVCRKCGAFCHDDCISAAQLCNSCVSVN</sequence>
<feature type="compositionally biased region" description="Basic and acidic residues" evidence="10">
    <location>
        <begin position="157"/>
        <end position="171"/>
    </location>
</feature>
<protein>
    <recommendedName>
        <fullName evidence="15">Polycomb group protein ASXL1</fullName>
    </recommendedName>
</protein>
<feature type="compositionally biased region" description="Low complexity" evidence="10">
    <location>
        <begin position="223"/>
        <end position="244"/>
    </location>
</feature>
<dbReference type="PANTHER" id="PTHR13578:SF20">
    <property type="entry name" value="POLYCOMB PROTEIN ASX"/>
    <property type="match status" value="1"/>
</dbReference>
<keyword evidence="5" id="KW-0863">Zinc-finger</keyword>
<dbReference type="PANTHER" id="PTHR13578">
    <property type="entry name" value="ADDITIONAL SEX COMBS LIKE PROTEIN ASXL"/>
    <property type="match status" value="1"/>
</dbReference>
<evidence type="ECO:0000256" key="6">
    <source>
        <dbReference type="ARBA" id="ARBA00022833"/>
    </source>
</evidence>
<feature type="domain" description="HTH HARE-type" evidence="11">
    <location>
        <begin position="14"/>
        <end position="88"/>
    </location>
</feature>
<feature type="compositionally biased region" description="Polar residues" evidence="10">
    <location>
        <begin position="182"/>
        <end position="196"/>
    </location>
</feature>
<dbReference type="GO" id="GO:0035517">
    <property type="term" value="C:PR-DUB complex"/>
    <property type="evidence" value="ECO:0007669"/>
    <property type="project" value="TreeGrafter"/>
</dbReference>
<evidence type="ECO:0000256" key="7">
    <source>
        <dbReference type="ARBA" id="ARBA00023015"/>
    </source>
</evidence>
<dbReference type="GO" id="GO:0008270">
    <property type="term" value="F:zinc ion binding"/>
    <property type="evidence" value="ECO:0007669"/>
    <property type="project" value="UniProtKB-KW"/>
</dbReference>
<evidence type="ECO:0000313" key="14">
    <source>
        <dbReference type="Proteomes" id="UP001159428"/>
    </source>
</evidence>
<accession>A0AAU9WB32</accession>
<dbReference type="PROSITE" id="PS51913">
    <property type="entry name" value="HTH_HARE"/>
    <property type="match status" value="1"/>
</dbReference>
<evidence type="ECO:0000259" key="12">
    <source>
        <dbReference type="PROSITE" id="PS51916"/>
    </source>
</evidence>
<keyword evidence="3" id="KW-0678">Repressor</keyword>
<evidence type="ECO:0000256" key="5">
    <source>
        <dbReference type="ARBA" id="ARBA00022771"/>
    </source>
</evidence>
<dbReference type="GO" id="GO:0009887">
    <property type="term" value="P:animal organ morphogenesis"/>
    <property type="evidence" value="ECO:0007669"/>
    <property type="project" value="TreeGrafter"/>
</dbReference>
<evidence type="ECO:0008006" key="15">
    <source>
        <dbReference type="Google" id="ProtNLM"/>
    </source>
</evidence>
<dbReference type="GO" id="GO:0045944">
    <property type="term" value="P:positive regulation of transcription by RNA polymerase II"/>
    <property type="evidence" value="ECO:0007669"/>
    <property type="project" value="TreeGrafter"/>
</dbReference>
<dbReference type="EMBL" id="CALNXJ010000012">
    <property type="protein sequence ID" value="CAH3110705.1"/>
    <property type="molecule type" value="Genomic_DNA"/>
</dbReference>
<dbReference type="Pfam" id="PF13922">
    <property type="entry name" value="PHD_3"/>
    <property type="match status" value="1"/>
</dbReference>
<dbReference type="Pfam" id="PF05066">
    <property type="entry name" value="HARE-HTH"/>
    <property type="match status" value="1"/>
</dbReference>
<proteinExistence type="inferred from homology"/>
<evidence type="ECO:0000256" key="10">
    <source>
        <dbReference type="SAM" id="MobiDB-lite"/>
    </source>
</evidence>
<keyword evidence="9" id="KW-0539">Nucleus</keyword>
<keyword evidence="7" id="KW-0805">Transcription regulation</keyword>
<comment type="similarity">
    <text evidence="2">Belongs to the Asx family.</text>
</comment>